<dbReference type="InterPro" id="IPR016047">
    <property type="entry name" value="M23ase_b-sheet_dom"/>
</dbReference>
<dbReference type="CDD" id="cd12797">
    <property type="entry name" value="M23_peptidase"/>
    <property type="match status" value="1"/>
</dbReference>
<gene>
    <name evidence="3" type="ORF">MUN76_03130</name>
</gene>
<dbReference type="EMBL" id="CP095043">
    <property type="protein sequence ID" value="UOQ60985.1"/>
    <property type="molecule type" value="Genomic_DNA"/>
</dbReference>
<proteinExistence type="predicted"/>
<dbReference type="PANTHER" id="PTHR21666">
    <property type="entry name" value="PEPTIDASE-RELATED"/>
    <property type="match status" value="1"/>
</dbReference>
<feature type="domain" description="M23ase beta-sheet core" evidence="2">
    <location>
        <begin position="200"/>
        <end position="300"/>
    </location>
</feature>
<evidence type="ECO:0000259" key="2">
    <source>
        <dbReference type="Pfam" id="PF01551"/>
    </source>
</evidence>
<dbReference type="Pfam" id="PF01551">
    <property type="entry name" value="Peptidase_M23"/>
    <property type="match status" value="1"/>
</dbReference>
<protein>
    <submittedName>
        <fullName evidence="3">M23 family metallopeptidase</fullName>
    </submittedName>
</protein>
<evidence type="ECO:0000313" key="3">
    <source>
        <dbReference type="EMBL" id="UOQ60985.1"/>
    </source>
</evidence>
<sequence>MPDTTAPAPARYPSRKALRLQQSAQTEGSPAPSPYTVDDLAPLDATPEVTTSLTADPVVQSPEPAGLASVRVPRRAHVPHRSIPTERRAEPVARTTRAKLAGVAAATSVCGLVLAAALPITENAGFAEPAAAAEQRLFSTADAPEGSIPDSLSAISAVETDDSLPTAYTFRPEAVVNYPFTETVLLTDPFGYRTAPVEQFHDAQDFAAAAGTPIKAIADGKVLEAGFATDGCGFGLKLEHSIDGKTVTSRYCHMQMGSHTLEVDDAVKMGDDVGRVGNTGMSFGAHLHLALVVDDVPTDPMPFLAKYSRVDR</sequence>
<dbReference type="SUPFAM" id="SSF51261">
    <property type="entry name" value="Duplicated hybrid motif"/>
    <property type="match status" value="1"/>
</dbReference>
<dbReference type="RefSeq" id="WP_244687059.1">
    <property type="nucleotide sequence ID" value="NZ_CP095043.1"/>
</dbReference>
<organism evidence="3 4">
    <name type="scientific">Leucobacter rhizosphaerae</name>
    <dbReference type="NCBI Taxonomy" id="2932245"/>
    <lineage>
        <taxon>Bacteria</taxon>
        <taxon>Bacillati</taxon>
        <taxon>Actinomycetota</taxon>
        <taxon>Actinomycetes</taxon>
        <taxon>Micrococcales</taxon>
        <taxon>Microbacteriaceae</taxon>
        <taxon>Leucobacter</taxon>
    </lineage>
</organism>
<dbReference type="InterPro" id="IPR050570">
    <property type="entry name" value="Cell_wall_metabolism_enzyme"/>
</dbReference>
<accession>A0ABY4FXI9</accession>
<dbReference type="PANTHER" id="PTHR21666:SF270">
    <property type="entry name" value="MUREIN HYDROLASE ACTIVATOR ENVC"/>
    <property type="match status" value="1"/>
</dbReference>
<feature type="region of interest" description="Disordered" evidence="1">
    <location>
        <begin position="1"/>
        <end position="66"/>
    </location>
</feature>
<dbReference type="Proteomes" id="UP000831775">
    <property type="component" value="Chromosome"/>
</dbReference>
<name>A0ABY4FXI9_9MICO</name>
<evidence type="ECO:0000256" key="1">
    <source>
        <dbReference type="SAM" id="MobiDB-lite"/>
    </source>
</evidence>
<evidence type="ECO:0000313" key="4">
    <source>
        <dbReference type="Proteomes" id="UP000831775"/>
    </source>
</evidence>
<keyword evidence="4" id="KW-1185">Reference proteome</keyword>
<reference evidence="3 4" key="1">
    <citation type="submission" date="2022-04" db="EMBL/GenBank/DDBJ databases">
        <title>Leucobacter sp. isolated from rhizosphere of onion.</title>
        <authorList>
            <person name="Won M."/>
            <person name="Lee C.-M."/>
            <person name="Woen H.-Y."/>
            <person name="Kwon S.-W."/>
        </authorList>
    </citation>
    <scope>NUCLEOTIDE SEQUENCE [LARGE SCALE GENOMIC DNA]</scope>
    <source>
        <strain evidence="3 4">H25R-14</strain>
    </source>
</reference>
<dbReference type="Gene3D" id="2.70.70.10">
    <property type="entry name" value="Glucose Permease (Domain IIA)"/>
    <property type="match status" value="1"/>
</dbReference>
<dbReference type="InterPro" id="IPR011055">
    <property type="entry name" value="Dup_hybrid_motif"/>
</dbReference>